<dbReference type="PROSITE" id="PS51257">
    <property type="entry name" value="PROKAR_LIPOPROTEIN"/>
    <property type="match status" value="1"/>
</dbReference>
<dbReference type="InterPro" id="IPR025634">
    <property type="entry name" value="DUF4292"/>
</dbReference>
<organism evidence="1 2">
    <name type="scientific">Sphingobacterium kitahiroshimense</name>
    <dbReference type="NCBI Taxonomy" id="470446"/>
    <lineage>
        <taxon>Bacteria</taxon>
        <taxon>Pseudomonadati</taxon>
        <taxon>Bacteroidota</taxon>
        <taxon>Sphingobacteriia</taxon>
        <taxon>Sphingobacteriales</taxon>
        <taxon>Sphingobacteriaceae</taxon>
        <taxon>Sphingobacterium</taxon>
    </lineage>
</organism>
<comment type="caution">
    <text evidence="1">The sequence shown here is derived from an EMBL/GenBank/DDBJ whole genome shotgun (WGS) entry which is preliminary data.</text>
</comment>
<dbReference type="Pfam" id="PF14125">
    <property type="entry name" value="DUF4292"/>
    <property type="match status" value="1"/>
</dbReference>
<gene>
    <name evidence="1" type="ORF">ABE541_14275</name>
</gene>
<dbReference type="EMBL" id="JBDJNQ010000006">
    <property type="protein sequence ID" value="MEN5378427.1"/>
    <property type="molecule type" value="Genomic_DNA"/>
</dbReference>
<evidence type="ECO:0000313" key="2">
    <source>
        <dbReference type="Proteomes" id="UP001409291"/>
    </source>
</evidence>
<evidence type="ECO:0000313" key="1">
    <source>
        <dbReference type="EMBL" id="MEN5378427.1"/>
    </source>
</evidence>
<dbReference type="Gene3D" id="2.50.20.10">
    <property type="entry name" value="Lipoprotein localisation LolA/LolB/LppX"/>
    <property type="match status" value="1"/>
</dbReference>
<name>A0ABV0BYJ2_9SPHI</name>
<proteinExistence type="predicted"/>
<dbReference type="Proteomes" id="UP001409291">
    <property type="component" value="Unassembled WGS sequence"/>
</dbReference>
<protein>
    <submittedName>
        <fullName evidence="1">DUF4292 domain-containing protein</fullName>
    </submittedName>
</protein>
<dbReference type="RefSeq" id="WP_132842953.1">
    <property type="nucleotide sequence ID" value="NZ_JBDJLH010000012.1"/>
</dbReference>
<keyword evidence="2" id="KW-1185">Reference proteome</keyword>
<accession>A0ABV0BYJ2</accession>
<sequence length="263" mass="29655">MWNKSVVTLLLLVVLASCSTKKKMSKVESKPEVVETISKEDSKNAVVQKFLLSNLDFTTFSGKAKSKIDLGKSSYDVTANIRIEKDKKIWISITALLGIEIGRVLITPDSVQILNKFQGEYIAKPFSYLYQYASEDLTFSNVQDLFLANFSTNLLNTTDFEVDQTSIPIQLRGQKNALTYLYLVNQQNRLDSFRLEQPEKGQKLEASYADYSNGGGQLFPMGLELLISGGDMNIKANFNYSRISFNEAIEMPFTISNKYKVIN</sequence>
<reference evidence="1 2" key="1">
    <citation type="submission" date="2024-04" db="EMBL/GenBank/DDBJ databases">
        <title>WGS of bacteria from Torrens River.</title>
        <authorList>
            <person name="Wyrsch E.R."/>
            <person name="Drigo B."/>
        </authorList>
    </citation>
    <scope>NUCLEOTIDE SEQUENCE [LARGE SCALE GENOMIC DNA]</scope>
    <source>
        <strain evidence="1 2">TWI391</strain>
    </source>
</reference>